<evidence type="ECO:0000313" key="5">
    <source>
        <dbReference type="Proteomes" id="UP000002051"/>
    </source>
</evidence>
<dbReference type="AlphaFoldDB" id="Q2HU70"/>
<reference evidence="2" key="2">
    <citation type="submission" date="2007-03" db="EMBL/GenBank/DDBJ databases">
        <authorList>
            <consortium name="The International Medicago Genome Annotation Group"/>
        </authorList>
    </citation>
    <scope>NUCLEOTIDE SEQUENCE</scope>
</reference>
<reference evidence="3 5" key="3">
    <citation type="journal article" date="2011" name="Nature">
        <title>The Medicago genome provides insight into the evolution of rhizobial symbioses.</title>
        <authorList>
            <person name="Young N.D."/>
            <person name="Debelle F."/>
            <person name="Oldroyd G.E."/>
            <person name="Geurts R."/>
            <person name="Cannon S.B."/>
            <person name="Udvardi M.K."/>
            <person name="Benedito V.A."/>
            <person name="Mayer K.F."/>
            <person name="Gouzy J."/>
            <person name="Schoof H."/>
            <person name="Van de Peer Y."/>
            <person name="Proost S."/>
            <person name="Cook D.R."/>
            <person name="Meyers B.C."/>
            <person name="Spannagl M."/>
            <person name="Cheung F."/>
            <person name="De Mita S."/>
            <person name="Krishnakumar V."/>
            <person name="Gundlach H."/>
            <person name="Zhou S."/>
            <person name="Mudge J."/>
            <person name="Bharti A.K."/>
            <person name="Murray J.D."/>
            <person name="Naoumkina M.A."/>
            <person name="Rosen B."/>
            <person name="Silverstein K.A."/>
            <person name="Tang H."/>
            <person name="Rombauts S."/>
            <person name="Zhao P.X."/>
            <person name="Zhou P."/>
            <person name="Barbe V."/>
            <person name="Bardou P."/>
            <person name="Bechner M."/>
            <person name="Bellec A."/>
            <person name="Berger A."/>
            <person name="Berges H."/>
            <person name="Bidwell S."/>
            <person name="Bisseling T."/>
            <person name="Choisne N."/>
            <person name="Couloux A."/>
            <person name="Denny R."/>
            <person name="Deshpande S."/>
            <person name="Dai X."/>
            <person name="Doyle J.J."/>
            <person name="Dudez A.M."/>
            <person name="Farmer A.D."/>
            <person name="Fouteau S."/>
            <person name="Franken C."/>
            <person name="Gibelin C."/>
            <person name="Gish J."/>
            <person name="Goldstein S."/>
            <person name="Gonzalez A.J."/>
            <person name="Green P.J."/>
            <person name="Hallab A."/>
            <person name="Hartog M."/>
            <person name="Hua A."/>
            <person name="Humphray S.J."/>
            <person name="Jeong D.H."/>
            <person name="Jing Y."/>
            <person name="Jocker A."/>
            <person name="Kenton S.M."/>
            <person name="Kim D.J."/>
            <person name="Klee K."/>
            <person name="Lai H."/>
            <person name="Lang C."/>
            <person name="Lin S."/>
            <person name="Macmil S.L."/>
            <person name="Magdelenat G."/>
            <person name="Matthews L."/>
            <person name="McCorrison J."/>
            <person name="Monaghan E.L."/>
            <person name="Mun J.H."/>
            <person name="Najar F.Z."/>
            <person name="Nicholson C."/>
            <person name="Noirot C."/>
            <person name="O'Bleness M."/>
            <person name="Paule C.R."/>
            <person name="Poulain J."/>
            <person name="Prion F."/>
            <person name="Qin B."/>
            <person name="Qu C."/>
            <person name="Retzel E.F."/>
            <person name="Riddle C."/>
            <person name="Sallet E."/>
            <person name="Samain S."/>
            <person name="Samson N."/>
            <person name="Sanders I."/>
            <person name="Saurat O."/>
            <person name="Scarpelli C."/>
            <person name="Schiex T."/>
            <person name="Segurens B."/>
            <person name="Severin A.J."/>
            <person name="Sherrier D.J."/>
            <person name="Shi R."/>
            <person name="Sims S."/>
            <person name="Singer S.R."/>
            <person name="Sinharoy S."/>
            <person name="Sterck L."/>
            <person name="Viollet A."/>
            <person name="Wang B.B."/>
            <person name="Wang K."/>
            <person name="Wang M."/>
            <person name="Wang X."/>
            <person name="Warfsmann J."/>
            <person name="Weissenbach J."/>
            <person name="White D.D."/>
            <person name="White J.D."/>
            <person name="Wiley G.B."/>
            <person name="Wincker P."/>
            <person name="Xing Y."/>
            <person name="Yang L."/>
            <person name="Yao Z."/>
            <person name="Ying F."/>
            <person name="Zhai J."/>
            <person name="Zhou L."/>
            <person name="Zuber A."/>
            <person name="Denarie J."/>
            <person name="Dixon R.A."/>
            <person name="May G.D."/>
            <person name="Schwartz D.C."/>
            <person name="Rogers J."/>
            <person name="Quetier F."/>
            <person name="Town C.D."/>
            <person name="Roe B.A."/>
        </authorList>
    </citation>
    <scope>NUCLEOTIDE SEQUENCE [LARGE SCALE GENOMIC DNA]</scope>
    <source>
        <strain evidence="3">A17</strain>
        <strain evidence="4 5">cv. Jemalong A17</strain>
    </source>
</reference>
<keyword evidence="1" id="KW-1133">Transmembrane helix</keyword>
<feature type="transmembrane region" description="Helical" evidence="1">
    <location>
        <begin position="22"/>
        <end position="50"/>
    </location>
</feature>
<evidence type="ECO:0000313" key="2">
    <source>
        <dbReference type="EMBL" id="ABD28764.1"/>
    </source>
</evidence>
<keyword evidence="1" id="KW-0472">Membrane</keyword>
<evidence type="ECO:0000313" key="4">
    <source>
        <dbReference type="EnsemblPlants" id="AES78454"/>
    </source>
</evidence>
<reference evidence="3 5" key="4">
    <citation type="journal article" date="2014" name="BMC Genomics">
        <title>An improved genome release (version Mt4.0) for the model legume Medicago truncatula.</title>
        <authorList>
            <person name="Tang H."/>
            <person name="Krishnakumar V."/>
            <person name="Bidwell S."/>
            <person name="Rosen B."/>
            <person name="Chan A."/>
            <person name="Zhou S."/>
            <person name="Gentzbittel L."/>
            <person name="Childs K.L."/>
            <person name="Yandell M."/>
            <person name="Gundlach H."/>
            <person name="Mayer K.F."/>
            <person name="Schwartz D.C."/>
            <person name="Town C.D."/>
        </authorList>
    </citation>
    <scope>GENOME REANNOTATION</scope>
    <source>
        <strain evidence="4 5">cv. Jemalong A17</strain>
    </source>
</reference>
<dbReference type="HOGENOM" id="CLU_3109464_0_0_1"/>
<reference evidence="4" key="5">
    <citation type="submission" date="2015-04" db="UniProtKB">
        <authorList>
            <consortium name="EnsemblPlants"/>
        </authorList>
    </citation>
    <scope>IDENTIFICATION</scope>
    <source>
        <strain evidence="4">cv. Jemalong A17</strain>
    </source>
</reference>
<keyword evidence="5" id="KW-1185">Reference proteome</keyword>
<reference evidence="2" key="1">
    <citation type="submission" date="2004-10" db="EMBL/GenBank/DDBJ databases">
        <authorList>
            <person name="Town C.D."/>
        </authorList>
    </citation>
    <scope>NUCLEOTIDE SEQUENCE</scope>
</reference>
<dbReference type="Proteomes" id="UP000002051">
    <property type="component" value="Unassembled WGS sequence"/>
</dbReference>
<dbReference type="EMBL" id="CM001223">
    <property type="protein sequence ID" value="AES78454.1"/>
    <property type="molecule type" value="Genomic_DNA"/>
</dbReference>
<evidence type="ECO:0000313" key="3">
    <source>
        <dbReference type="EMBL" id="AES78454.1"/>
    </source>
</evidence>
<keyword evidence="1 3" id="KW-0812">Transmembrane</keyword>
<proteinExistence type="predicted"/>
<organism evidence="2">
    <name type="scientific">Medicago truncatula</name>
    <name type="common">Barrel medic</name>
    <name type="synonym">Medicago tribuloides</name>
    <dbReference type="NCBI Taxonomy" id="3880"/>
    <lineage>
        <taxon>Eukaryota</taxon>
        <taxon>Viridiplantae</taxon>
        <taxon>Streptophyta</taxon>
        <taxon>Embryophyta</taxon>
        <taxon>Tracheophyta</taxon>
        <taxon>Spermatophyta</taxon>
        <taxon>Magnoliopsida</taxon>
        <taxon>eudicotyledons</taxon>
        <taxon>Gunneridae</taxon>
        <taxon>Pentapetalae</taxon>
        <taxon>rosids</taxon>
        <taxon>fabids</taxon>
        <taxon>Fabales</taxon>
        <taxon>Fabaceae</taxon>
        <taxon>Papilionoideae</taxon>
        <taxon>50 kb inversion clade</taxon>
        <taxon>NPAAA clade</taxon>
        <taxon>Hologalegina</taxon>
        <taxon>IRL clade</taxon>
        <taxon>Trifolieae</taxon>
        <taxon>Medicago</taxon>
    </lineage>
</organism>
<evidence type="ECO:0000256" key="1">
    <source>
        <dbReference type="SAM" id="Phobius"/>
    </source>
</evidence>
<accession>Q2HU70</accession>
<dbReference type="EMBL" id="AC149208">
    <property type="protein sequence ID" value="ABD28764.1"/>
    <property type="molecule type" value="Genomic_DNA"/>
</dbReference>
<name>Q2HU70_MEDTR</name>
<dbReference type="EnsemblPlants" id="AES78454">
    <property type="protein sequence ID" value="AES78454"/>
    <property type="gene ID" value="MTR_7g031880"/>
</dbReference>
<sequence length="51" mass="5569">MGGFVPYTTLFLVRVSVCPNRWLFQLVLMVVVVMAAPMSAIGGVGFAFLFD</sequence>
<gene>
    <name evidence="3" type="ordered locus">MTR_7g031880</name>
    <name evidence="2" type="ORF">MtrDRAFT_AC149208g30v2</name>
</gene>
<protein>
    <submittedName>
        <fullName evidence="3">Transmembrane protein, putative</fullName>
    </submittedName>
</protein>
<dbReference type="PaxDb" id="3880-AES78454"/>